<dbReference type="EMBL" id="QKZR01000003">
    <property type="protein sequence ID" value="PZX39909.1"/>
    <property type="molecule type" value="Genomic_DNA"/>
</dbReference>
<evidence type="ECO:0000313" key="1">
    <source>
        <dbReference type="EMBL" id="PZX39909.1"/>
    </source>
</evidence>
<evidence type="ECO:0000313" key="2">
    <source>
        <dbReference type="Proteomes" id="UP000248584"/>
    </source>
</evidence>
<organism evidence="1 2">
    <name type="scientific">Nonlabens dokdonensis</name>
    <dbReference type="NCBI Taxonomy" id="328515"/>
    <lineage>
        <taxon>Bacteria</taxon>
        <taxon>Pseudomonadati</taxon>
        <taxon>Bacteroidota</taxon>
        <taxon>Flavobacteriia</taxon>
        <taxon>Flavobacteriales</taxon>
        <taxon>Flavobacteriaceae</taxon>
        <taxon>Nonlabens</taxon>
    </lineage>
</organism>
<comment type="caution">
    <text evidence="1">The sequence shown here is derived from an EMBL/GenBank/DDBJ whole genome shotgun (WGS) entry which is preliminary data.</text>
</comment>
<proteinExistence type="predicted"/>
<protein>
    <submittedName>
        <fullName evidence="1">Uncharacterized protein</fullName>
    </submittedName>
</protein>
<reference evidence="1 2" key="1">
    <citation type="submission" date="2018-06" db="EMBL/GenBank/DDBJ databases">
        <title>Genomic Encyclopedia of Archaeal and Bacterial Type Strains, Phase II (KMG-II): from individual species to whole genera.</title>
        <authorList>
            <person name="Goeker M."/>
        </authorList>
    </citation>
    <scope>NUCLEOTIDE SEQUENCE [LARGE SCALE GENOMIC DNA]</scope>
    <source>
        <strain evidence="1 2">DSM 17205</strain>
    </source>
</reference>
<gene>
    <name evidence="1" type="ORF">LX97_02267</name>
</gene>
<name>A0ABX5PXR4_9FLAO</name>
<keyword evidence="2" id="KW-1185">Reference proteome</keyword>
<dbReference type="Proteomes" id="UP000248584">
    <property type="component" value="Unassembled WGS sequence"/>
</dbReference>
<sequence length="203" mass="23278">MPHVYHTEPVVLDGITVNSVEVTSDTGSESLKTDIGHLSDQQQIQFLNECNLHNMHLRNTRKGHSLITHEHNYYEVETVLKEISISELVDSRPFSYGTWVKFDFNGNTIKFDPVEFTGKEKFNVHELLDDNICYYSIPFLFAIKNYFGSQCSLEFKVLPNHSLSFKVINTEKQDERLGLIYNFSYDPPNGNLLLIGNGNTVVQ</sequence>
<dbReference type="RefSeq" id="WP_015363034.1">
    <property type="nucleotide sequence ID" value="NZ_QKZR01000003.1"/>
</dbReference>
<accession>A0ABX5PXR4</accession>